<proteinExistence type="predicted"/>
<accession>A0ABW4P591</accession>
<dbReference type="GO" id="GO:0005524">
    <property type="term" value="F:ATP binding"/>
    <property type="evidence" value="ECO:0007669"/>
    <property type="project" value="UniProtKB-KW"/>
</dbReference>
<keyword evidence="1" id="KW-0067">ATP-binding</keyword>
<name>A0ABW4P591_9NOCA</name>
<organism evidence="1 2">
    <name type="scientific">Rhodococcus gannanensis</name>
    <dbReference type="NCBI Taxonomy" id="1960308"/>
    <lineage>
        <taxon>Bacteria</taxon>
        <taxon>Bacillati</taxon>
        <taxon>Actinomycetota</taxon>
        <taxon>Actinomycetes</taxon>
        <taxon>Mycobacteriales</taxon>
        <taxon>Nocardiaceae</taxon>
        <taxon>Rhodococcus</taxon>
    </lineage>
</organism>
<evidence type="ECO:0000313" key="2">
    <source>
        <dbReference type="Proteomes" id="UP001597286"/>
    </source>
</evidence>
<reference evidence="2" key="1">
    <citation type="journal article" date="2019" name="Int. J. Syst. Evol. Microbiol.">
        <title>The Global Catalogue of Microorganisms (GCM) 10K type strain sequencing project: providing services to taxonomists for standard genome sequencing and annotation.</title>
        <authorList>
            <consortium name="The Broad Institute Genomics Platform"/>
            <consortium name="The Broad Institute Genome Sequencing Center for Infectious Disease"/>
            <person name="Wu L."/>
            <person name="Ma J."/>
        </authorList>
    </citation>
    <scope>NUCLEOTIDE SEQUENCE [LARGE SCALE GENOMIC DNA]</scope>
    <source>
        <strain evidence="2">DT72</strain>
    </source>
</reference>
<gene>
    <name evidence="1" type="ORF">ACFSJG_15715</name>
</gene>
<dbReference type="Proteomes" id="UP001597286">
    <property type="component" value="Unassembled WGS sequence"/>
</dbReference>
<comment type="caution">
    <text evidence="1">The sequence shown here is derived from an EMBL/GenBank/DDBJ whole genome shotgun (WGS) entry which is preliminary data.</text>
</comment>
<keyword evidence="1" id="KW-0547">Nucleotide-binding</keyword>
<sequence>MPEGEMTMSDAPPARPPVEVRVRADYGQLPVLRAVAETIAVLADLNLDHVSDVKLAVDEIGSALVKDAAVDAHIICRFHTDDAALEVRVAADTTTDRAPDEHGFGWHVVRTVADGLSVTHEPLPHGQFHTSVTFSKSRGVT</sequence>
<protein>
    <submittedName>
        <fullName evidence="1">ATP-binding protein</fullName>
    </submittedName>
</protein>
<dbReference type="Gene3D" id="3.30.565.10">
    <property type="entry name" value="Histidine kinase-like ATPase, C-terminal domain"/>
    <property type="match status" value="1"/>
</dbReference>
<keyword evidence="2" id="KW-1185">Reference proteome</keyword>
<evidence type="ECO:0000313" key="1">
    <source>
        <dbReference type="EMBL" id="MFD1813666.1"/>
    </source>
</evidence>
<dbReference type="RefSeq" id="WP_378486165.1">
    <property type="nucleotide sequence ID" value="NZ_JBHUFB010000012.1"/>
</dbReference>
<dbReference type="InterPro" id="IPR036890">
    <property type="entry name" value="HATPase_C_sf"/>
</dbReference>
<dbReference type="EMBL" id="JBHUFB010000012">
    <property type="protein sequence ID" value="MFD1813666.1"/>
    <property type="molecule type" value="Genomic_DNA"/>
</dbReference>